<proteinExistence type="predicted"/>
<evidence type="ECO:0000313" key="2">
    <source>
        <dbReference type="Proteomes" id="UP001526143"/>
    </source>
</evidence>
<protein>
    <submittedName>
        <fullName evidence="1">Uncharacterized protein</fullName>
    </submittedName>
</protein>
<accession>A0ABT3AZF8</accession>
<reference evidence="1 2" key="1">
    <citation type="submission" date="2022-10" db="EMBL/GenBank/DDBJ databases">
        <title>Identification of biosynthetic pathway for the production of the potent trypsin inhibitor radiosumin.</title>
        <authorList>
            <person name="Fewer D.P."/>
            <person name="Delbaje E."/>
            <person name="Ouyang X."/>
            <person name="Agostino P.D."/>
            <person name="Wahlsten M."/>
            <person name="Jokela J."/>
            <person name="Permi P."/>
            <person name="Haapaniemi E."/>
            <person name="Koistinen H."/>
        </authorList>
    </citation>
    <scope>NUCLEOTIDE SEQUENCE [LARGE SCALE GENOMIC DNA]</scope>
    <source>
        <strain evidence="1 2">NIES-515</strain>
    </source>
</reference>
<dbReference type="EMBL" id="JAOWRF010000197">
    <property type="protein sequence ID" value="MCV3214516.1"/>
    <property type="molecule type" value="Genomic_DNA"/>
</dbReference>
<organism evidence="1 2">
    <name type="scientific">Plectonema radiosum NIES-515</name>
    <dbReference type="NCBI Taxonomy" id="2986073"/>
    <lineage>
        <taxon>Bacteria</taxon>
        <taxon>Bacillati</taxon>
        <taxon>Cyanobacteriota</taxon>
        <taxon>Cyanophyceae</taxon>
        <taxon>Oscillatoriophycideae</taxon>
        <taxon>Oscillatoriales</taxon>
        <taxon>Microcoleaceae</taxon>
        <taxon>Plectonema</taxon>
    </lineage>
</organism>
<comment type="caution">
    <text evidence="1">The sequence shown here is derived from an EMBL/GenBank/DDBJ whole genome shotgun (WGS) entry which is preliminary data.</text>
</comment>
<evidence type="ECO:0000313" key="1">
    <source>
        <dbReference type="EMBL" id="MCV3214516.1"/>
    </source>
</evidence>
<gene>
    <name evidence="1" type="ORF">OGM63_13505</name>
</gene>
<keyword evidence="2" id="KW-1185">Reference proteome</keyword>
<name>A0ABT3AZF8_9CYAN</name>
<dbReference type="Proteomes" id="UP001526143">
    <property type="component" value="Unassembled WGS sequence"/>
</dbReference>
<sequence>MQPLKTLQNLTDYYLKLTEATREHDRESYQLGLIKTDEKLRILEQETYRKVRVGGDVTEELKMMEFLLKAVKYQNQLKEKSGYILTDNIRFFLQLILVGATCFSIGKFVVAPTKNHCLDNDLQSQYCQLIRDKAEFFSGK</sequence>
<dbReference type="RefSeq" id="WP_263746098.1">
    <property type="nucleotide sequence ID" value="NZ_JAOWRF010000197.1"/>
</dbReference>